<dbReference type="AlphaFoldDB" id="A0AA37XKD9"/>
<feature type="compositionally biased region" description="Low complexity" evidence="1">
    <location>
        <begin position="31"/>
        <end position="69"/>
    </location>
</feature>
<dbReference type="PROSITE" id="PS51257">
    <property type="entry name" value="PROKAR_LIPOPROTEIN"/>
    <property type="match status" value="1"/>
</dbReference>
<gene>
    <name evidence="3" type="ORF">C7K38_05425</name>
    <name evidence="4" type="ORF">GCM10025885_15660</name>
</gene>
<name>A0AA37XKD9_9ENTE</name>
<accession>A0AA37XKD9</accession>
<feature type="region of interest" description="Disordered" evidence="1">
    <location>
        <begin position="20"/>
        <end position="78"/>
    </location>
</feature>
<feature type="compositionally biased region" description="Acidic residues" evidence="1">
    <location>
        <begin position="233"/>
        <end position="255"/>
    </location>
</feature>
<dbReference type="EMBL" id="BSUW01000001">
    <property type="protein sequence ID" value="GMA72517.1"/>
    <property type="molecule type" value="Genomic_DNA"/>
</dbReference>
<feature type="signal peptide" evidence="2">
    <location>
        <begin position="1"/>
        <end position="18"/>
    </location>
</feature>
<organism evidence="4 6">
    <name type="scientific">Tetragenococcus osmophilus</name>
    <dbReference type="NCBI Taxonomy" id="526944"/>
    <lineage>
        <taxon>Bacteria</taxon>
        <taxon>Bacillati</taxon>
        <taxon>Bacillota</taxon>
        <taxon>Bacilli</taxon>
        <taxon>Lactobacillales</taxon>
        <taxon>Enterococcaceae</taxon>
        <taxon>Tetragenococcus</taxon>
    </lineage>
</organism>
<keyword evidence="5" id="KW-1185">Reference proteome</keyword>
<feature type="chain" id="PRO_5041406020" description="Lipoprotein" evidence="2">
    <location>
        <begin position="19"/>
        <end position="319"/>
    </location>
</feature>
<dbReference type="Proteomes" id="UP001157039">
    <property type="component" value="Unassembled WGS sequence"/>
</dbReference>
<protein>
    <recommendedName>
        <fullName evidence="7">Lipoprotein</fullName>
    </recommendedName>
</protein>
<reference evidence="3" key="3">
    <citation type="submission" date="2018-03" db="EMBL/GenBank/DDBJ databases">
        <authorList>
            <person name="Jeon C.O."/>
        </authorList>
    </citation>
    <scope>NUCLEOTIDE SEQUENCE</scope>
    <source>
        <strain evidence="3">JCM 31126</strain>
    </source>
</reference>
<proteinExistence type="predicted"/>
<reference evidence="4" key="4">
    <citation type="submission" date="2023-02" db="EMBL/GenBank/DDBJ databases">
        <authorList>
            <person name="Sun Q."/>
            <person name="Mori K."/>
        </authorList>
    </citation>
    <scope>NUCLEOTIDE SEQUENCE</scope>
    <source>
        <strain evidence="4">NBRC 114545</strain>
    </source>
</reference>
<sequence length="319" mass="35380">MKKVYLLLFSVLVLSACSQDETATNSVSEASDTVETSVQTSESSSSETTSETSTQSTETSSSEQTTEETSSAEDEEDFPYAVDLDDFVGGKDPAGKTIHHQIFETNQDDLPPDITVNTKALNNFGKEISIDLTGGEHLHYPVSISSVPTKEITLTGDNGEKRDVEVNTEVKLENYEKNDDSLKIEGDTYYLFYNDEGTMSLAARNFDENPGEKDLDSKNMVEYVQEYPNSAEDTADEDTEETSEDNSENEEKAEEYYDSIKAAWEEQQDYIDSIDDPDIKQSVQTPYSAAIAEATSLQRENPDDVEIIKKSAKKVVDGE</sequence>
<evidence type="ECO:0008006" key="7">
    <source>
        <dbReference type="Google" id="ProtNLM"/>
    </source>
</evidence>
<reference evidence="3 5" key="1">
    <citation type="journal article" date="2012" name="Int. J. Syst. Evol. Microbiol.">
        <title>Characterization of Tetragenococcus strains from sugar thick juice reveals a novel species, Tetragenococcus osmophilus sp. nov., and divides Tetragenococcus halophilus into two subspecies, T. halophilus subsp. halophilus subsp. nov. and T. halophilus subsp. flandriensis subsp. nov.</title>
        <authorList>
            <person name="Juste A."/>
            <person name="Van Trappen S."/>
            <person name="Verreth C."/>
            <person name="Cleenwerck I."/>
            <person name="De Vos P."/>
            <person name="Lievens B."/>
            <person name="Willems K.A."/>
        </authorList>
    </citation>
    <scope>NUCLEOTIDE SEQUENCE [LARGE SCALE GENOMIC DNA]</scope>
    <source>
        <strain evidence="3 5">JCM 31126</strain>
    </source>
</reference>
<evidence type="ECO:0000256" key="1">
    <source>
        <dbReference type="SAM" id="MobiDB-lite"/>
    </source>
</evidence>
<keyword evidence="2" id="KW-0732">Signal</keyword>
<evidence type="ECO:0000313" key="3">
    <source>
        <dbReference type="EMBL" id="AYW47843.1"/>
    </source>
</evidence>
<dbReference type="EMBL" id="CP027783">
    <property type="protein sequence ID" value="AYW47843.1"/>
    <property type="molecule type" value="Genomic_DNA"/>
</dbReference>
<dbReference type="RefSeq" id="WP_123935293.1">
    <property type="nucleotide sequence ID" value="NZ_BSUW01000001.1"/>
</dbReference>
<feature type="region of interest" description="Disordered" evidence="1">
    <location>
        <begin position="226"/>
        <end position="255"/>
    </location>
</feature>
<evidence type="ECO:0000313" key="5">
    <source>
        <dbReference type="Proteomes" id="UP000268310"/>
    </source>
</evidence>
<dbReference type="KEGG" id="too:C7K38_05425"/>
<evidence type="ECO:0000313" key="6">
    <source>
        <dbReference type="Proteomes" id="UP001157039"/>
    </source>
</evidence>
<evidence type="ECO:0000256" key="2">
    <source>
        <dbReference type="SAM" id="SignalP"/>
    </source>
</evidence>
<evidence type="ECO:0000313" key="4">
    <source>
        <dbReference type="EMBL" id="GMA72517.1"/>
    </source>
</evidence>
<feature type="compositionally biased region" description="Polar residues" evidence="1">
    <location>
        <begin position="20"/>
        <end position="30"/>
    </location>
</feature>
<reference evidence="4 6" key="2">
    <citation type="journal article" date="2014" name="Int. J. Syst. Evol. Microbiol.">
        <title>Complete genome sequence of Corynebacterium casei LMG S-19264T (=DSM 44701T), isolated from a smear-ripened cheese.</title>
        <authorList>
            <consortium name="US DOE Joint Genome Institute (JGI-PGF)"/>
            <person name="Walter F."/>
            <person name="Albersmeier A."/>
            <person name="Kalinowski J."/>
            <person name="Ruckert C."/>
        </authorList>
    </citation>
    <scope>NUCLEOTIDE SEQUENCE [LARGE SCALE GENOMIC DNA]</scope>
    <source>
        <strain evidence="4 6">NBRC 114545</strain>
    </source>
</reference>
<dbReference type="Proteomes" id="UP000268310">
    <property type="component" value="Chromosome"/>
</dbReference>